<feature type="transmembrane region" description="Helical" evidence="1">
    <location>
        <begin position="159"/>
        <end position="182"/>
    </location>
</feature>
<feature type="transmembrane region" description="Helical" evidence="1">
    <location>
        <begin position="58"/>
        <end position="78"/>
    </location>
</feature>
<evidence type="ECO:0000259" key="2">
    <source>
        <dbReference type="PROSITE" id="PS50887"/>
    </source>
</evidence>
<dbReference type="Pfam" id="PF00990">
    <property type="entry name" value="GGDEF"/>
    <property type="match status" value="1"/>
</dbReference>
<dbReference type="EC" id="2.7.7.65" evidence="3"/>
<keyword evidence="3" id="KW-0808">Transferase</keyword>
<evidence type="ECO:0000313" key="4">
    <source>
        <dbReference type="Proteomes" id="UP000430146"/>
    </source>
</evidence>
<dbReference type="CDD" id="cd01949">
    <property type="entry name" value="GGDEF"/>
    <property type="match status" value="1"/>
</dbReference>
<dbReference type="PROSITE" id="PS50887">
    <property type="entry name" value="GGDEF"/>
    <property type="match status" value="1"/>
</dbReference>
<sequence>MARIQRWWSDPDRFEWTTQFLTDRGLRRSAQWMMAILSASTALITASSLFALNLPAVTGYALIALFAAFAAVMTAFWLTRWPTRRQSAQAMGVGILFISAWSLVQTDTALAVLGCTATTVTGGYVAFFHNARLLLFNLAVAVATAISVCWRLSIQANLATAVAAFCLIVFLNVSVPLAIAGATRAIGTYAMRSDVDPLTGLLNRRGFTDVVVRRLGNGAPTAGNLVVAMVDLDAFKNLNDSEGHAAGDRALRAVAELLVQEGPPDSAVCRAGGEEFLIAAIGSVEPIAGAVQRVCAHIADLPHRVTASVGISSTELDRIPYNDGMPLIDQLIETADTAMYIAKRNGGNQVHRA</sequence>
<gene>
    <name evidence="3" type="primary">dosC</name>
    <name evidence="3" type="ORF">AELLOGFF_05243</name>
</gene>
<feature type="transmembrane region" description="Helical" evidence="1">
    <location>
        <begin position="110"/>
        <end position="127"/>
    </location>
</feature>
<dbReference type="AlphaFoldDB" id="A0A5S9R3P4"/>
<dbReference type="OrthoDB" id="23692at2"/>
<dbReference type="SUPFAM" id="SSF55073">
    <property type="entry name" value="Nucleotide cyclase"/>
    <property type="match status" value="1"/>
</dbReference>
<feature type="transmembrane region" description="Helical" evidence="1">
    <location>
        <begin position="32"/>
        <end position="52"/>
    </location>
</feature>
<protein>
    <submittedName>
        <fullName evidence="3">Diguanylate cyclase DosC</fullName>
        <ecNumber evidence="3">2.7.7.65</ecNumber>
    </submittedName>
</protein>
<dbReference type="GO" id="GO:1902201">
    <property type="term" value="P:negative regulation of bacterial-type flagellum-dependent cell motility"/>
    <property type="evidence" value="ECO:0007669"/>
    <property type="project" value="TreeGrafter"/>
</dbReference>
<keyword evidence="3" id="KW-0548">Nucleotidyltransferase</keyword>
<dbReference type="NCBIfam" id="TIGR00254">
    <property type="entry name" value="GGDEF"/>
    <property type="match status" value="1"/>
</dbReference>
<proteinExistence type="predicted"/>
<feature type="domain" description="GGDEF" evidence="2">
    <location>
        <begin position="223"/>
        <end position="353"/>
    </location>
</feature>
<dbReference type="Proteomes" id="UP000430146">
    <property type="component" value="Unassembled WGS sequence"/>
</dbReference>
<organism evidence="3 4">
    <name type="scientific">Mycolicibacterium vanbaalenii</name>
    <name type="common">Mycobacterium vanbaalenii</name>
    <dbReference type="NCBI Taxonomy" id="110539"/>
    <lineage>
        <taxon>Bacteria</taxon>
        <taxon>Bacillati</taxon>
        <taxon>Actinomycetota</taxon>
        <taxon>Actinomycetes</taxon>
        <taxon>Mycobacteriales</taxon>
        <taxon>Mycobacteriaceae</taxon>
        <taxon>Mycolicibacterium</taxon>
    </lineage>
</organism>
<dbReference type="InterPro" id="IPR050469">
    <property type="entry name" value="Diguanylate_Cyclase"/>
</dbReference>
<dbReference type="EMBL" id="CACSIP010000030">
    <property type="protein sequence ID" value="CAA0127509.1"/>
    <property type="molecule type" value="Genomic_DNA"/>
</dbReference>
<dbReference type="PANTHER" id="PTHR45138:SF9">
    <property type="entry name" value="DIGUANYLATE CYCLASE DGCM-RELATED"/>
    <property type="match status" value="1"/>
</dbReference>
<evidence type="ECO:0000313" key="3">
    <source>
        <dbReference type="EMBL" id="CAA0127509.1"/>
    </source>
</evidence>
<dbReference type="GO" id="GO:0052621">
    <property type="term" value="F:diguanylate cyclase activity"/>
    <property type="evidence" value="ECO:0007669"/>
    <property type="project" value="UniProtKB-EC"/>
</dbReference>
<dbReference type="SMART" id="SM00267">
    <property type="entry name" value="GGDEF"/>
    <property type="match status" value="1"/>
</dbReference>
<dbReference type="InterPro" id="IPR000160">
    <property type="entry name" value="GGDEF_dom"/>
</dbReference>
<dbReference type="GO" id="GO:0005886">
    <property type="term" value="C:plasma membrane"/>
    <property type="evidence" value="ECO:0007669"/>
    <property type="project" value="TreeGrafter"/>
</dbReference>
<keyword evidence="1" id="KW-0812">Transmembrane</keyword>
<dbReference type="InterPro" id="IPR029787">
    <property type="entry name" value="Nucleotide_cyclase"/>
</dbReference>
<dbReference type="RefSeq" id="WP_159232947.1">
    <property type="nucleotide sequence ID" value="NZ_CACSIP010000030.1"/>
</dbReference>
<accession>A0A5S9R3P4</accession>
<keyword evidence="4" id="KW-1185">Reference proteome</keyword>
<reference evidence="3 4" key="1">
    <citation type="submission" date="2019-11" db="EMBL/GenBank/DDBJ databases">
        <authorList>
            <person name="Holert J."/>
        </authorList>
    </citation>
    <scope>NUCLEOTIDE SEQUENCE [LARGE SCALE GENOMIC DNA]</scope>
    <source>
        <strain evidence="3">BC8_1</strain>
    </source>
</reference>
<dbReference type="PANTHER" id="PTHR45138">
    <property type="entry name" value="REGULATORY COMPONENTS OF SENSORY TRANSDUCTION SYSTEM"/>
    <property type="match status" value="1"/>
</dbReference>
<dbReference type="GO" id="GO:0043709">
    <property type="term" value="P:cell adhesion involved in single-species biofilm formation"/>
    <property type="evidence" value="ECO:0007669"/>
    <property type="project" value="TreeGrafter"/>
</dbReference>
<keyword evidence="1" id="KW-1133">Transmembrane helix</keyword>
<dbReference type="Gene3D" id="3.30.70.270">
    <property type="match status" value="1"/>
</dbReference>
<feature type="transmembrane region" description="Helical" evidence="1">
    <location>
        <begin position="87"/>
        <end position="104"/>
    </location>
</feature>
<dbReference type="InterPro" id="IPR043128">
    <property type="entry name" value="Rev_trsase/Diguanyl_cyclase"/>
</dbReference>
<keyword evidence="1" id="KW-0472">Membrane</keyword>
<name>A0A5S9R3P4_MYCVN</name>
<feature type="transmembrane region" description="Helical" evidence="1">
    <location>
        <begin position="134"/>
        <end position="153"/>
    </location>
</feature>
<evidence type="ECO:0000256" key="1">
    <source>
        <dbReference type="SAM" id="Phobius"/>
    </source>
</evidence>